<feature type="coiled-coil region" evidence="2">
    <location>
        <begin position="145"/>
        <end position="237"/>
    </location>
</feature>
<dbReference type="Pfam" id="PF01551">
    <property type="entry name" value="Peptidase_M23"/>
    <property type="match status" value="1"/>
</dbReference>
<dbReference type="InterPro" id="IPR057309">
    <property type="entry name" value="PcsB_CC"/>
</dbReference>
<dbReference type="Gene3D" id="2.70.70.10">
    <property type="entry name" value="Glucose Permease (Domain IIA)"/>
    <property type="match status" value="1"/>
</dbReference>
<protein>
    <submittedName>
        <fullName evidence="7">Stage II sporulation protein Q</fullName>
    </submittedName>
</protein>
<dbReference type="PaxDb" id="410072-ERS852525_02325"/>
<feature type="domain" description="Peptidoglycan hydrolase PcsB coiled-coil" evidence="6">
    <location>
        <begin position="95"/>
        <end position="157"/>
    </location>
</feature>
<dbReference type="Proteomes" id="UP000095727">
    <property type="component" value="Unassembled WGS sequence"/>
</dbReference>
<dbReference type="OrthoDB" id="9809488at2"/>
<evidence type="ECO:0000256" key="1">
    <source>
        <dbReference type="ARBA" id="ARBA00022729"/>
    </source>
</evidence>
<feature type="domain" description="M23ase beta-sheet core" evidence="5">
    <location>
        <begin position="295"/>
        <end position="389"/>
    </location>
</feature>
<accession>A0A174PL96</accession>
<dbReference type="InterPro" id="IPR011055">
    <property type="entry name" value="Dup_hybrid_motif"/>
</dbReference>
<evidence type="ECO:0000256" key="4">
    <source>
        <dbReference type="SAM" id="SignalP"/>
    </source>
</evidence>
<evidence type="ECO:0000259" key="5">
    <source>
        <dbReference type="Pfam" id="PF01551"/>
    </source>
</evidence>
<sequence>MIRGKKILGALLAFTLCFSMVIPAQADDISDAKKKQQELEQQKNTAEAEKSELSSELDSIVSKMEKTQSDLTAKETEINDAETELVTAKANEDDQYQTMKLRIKYMYENGSNEFLEILMEANSIADLLNKAEYINKISKCDRELLVEYEDTRKDVENRENALKKEYAELESLQDELAGEQANVEKLLADKNIQIDNLTSEISSNADKLKQLIAAAEAAEARRKEAEATAAAQAAQAAAAAQASASSGTSSSGGSGNTSSNASASGTGSLTHPVPGAAITSGFGGRVAPTAGATTGHDGIDYGAGYGAAVYAADSGTVITAQYNSARGNYIVINHGNGMQTWYQHLSSMNVTVGQTVARGQVIGNVGTTGISTGPHLHFEVHVGGVPVNPLNYL</sequence>
<feature type="compositionally biased region" description="Low complexity" evidence="3">
    <location>
        <begin position="256"/>
        <end position="268"/>
    </location>
</feature>
<dbReference type="Gene3D" id="6.10.250.3150">
    <property type="match status" value="1"/>
</dbReference>
<dbReference type="STRING" id="410072.ERS852525_02325"/>
<reference evidence="9 10" key="1">
    <citation type="submission" date="2015-09" db="EMBL/GenBank/DDBJ databases">
        <authorList>
            <consortium name="Pathogen Informatics"/>
        </authorList>
    </citation>
    <scope>NUCLEOTIDE SEQUENCE [LARGE SCALE GENOMIC DNA]</scope>
    <source>
        <strain evidence="8 9">2789STDY5834866</strain>
        <strain evidence="7 10">2789STDY5834962</strain>
    </source>
</reference>
<evidence type="ECO:0000256" key="3">
    <source>
        <dbReference type="SAM" id="MobiDB-lite"/>
    </source>
</evidence>
<dbReference type="GO" id="GO:0004222">
    <property type="term" value="F:metalloendopeptidase activity"/>
    <property type="evidence" value="ECO:0007669"/>
    <property type="project" value="TreeGrafter"/>
</dbReference>
<proteinExistence type="predicted"/>
<feature type="chain" id="PRO_5014252328" evidence="4">
    <location>
        <begin position="27"/>
        <end position="393"/>
    </location>
</feature>
<feature type="signal peptide" evidence="4">
    <location>
        <begin position="1"/>
        <end position="26"/>
    </location>
</feature>
<dbReference type="Proteomes" id="UP000095362">
    <property type="component" value="Unassembled WGS sequence"/>
</dbReference>
<evidence type="ECO:0000256" key="2">
    <source>
        <dbReference type="SAM" id="Coils"/>
    </source>
</evidence>
<evidence type="ECO:0000259" key="6">
    <source>
        <dbReference type="Pfam" id="PF24568"/>
    </source>
</evidence>
<dbReference type="AlphaFoldDB" id="A0A174PL96"/>
<dbReference type="PANTHER" id="PTHR21666">
    <property type="entry name" value="PEPTIDASE-RELATED"/>
    <property type="match status" value="1"/>
</dbReference>
<feature type="compositionally biased region" description="Basic and acidic residues" evidence="3">
    <location>
        <begin position="33"/>
        <end position="53"/>
    </location>
</feature>
<dbReference type="SUPFAM" id="SSF51261">
    <property type="entry name" value="Duplicated hybrid motif"/>
    <property type="match status" value="1"/>
</dbReference>
<dbReference type="InterPro" id="IPR050570">
    <property type="entry name" value="Cell_wall_metabolism_enzyme"/>
</dbReference>
<evidence type="ECO:0000313" key="7">
    <source>
        <dbReference type="EMBL" id="CUM89554.1"/>
    </source>
</evidence>
<feature type="region of interest" description="Disordered" evidence="3">
    <location>
        <begin position="33"/>
        <end position="57"/>
    </location>
</feature>
<dbReference type="EMBL" id="CYXR01000008">
    <property type="protein sequence ID" value="CUM89554.1"/>
    <property type="molecule type" value="Genomic_DNA"/>
</dbReference>
<evidence type="ECO:0000313" key="10">
    <source>
        <dbReference type="Proteomes" id="UP000095727"/>
    </source>
</evidence>
<dbReference type="EMBL" id="CYZK01000007">
    <property type="protein sequence ID" value="CUO09305.1"/>
    <property type="molecule type" value="Genomic_DNA"/>
</dbReference>
<feature type="region of interest" description="Disordered" evidence="3">
    <location>
        <begin position="244"/>
        <end position="274"/>
    </location>
</feature>
<keyword evidence="1 4" id="KW-0732">Signal</keyword>
<dbReference type="InterPro" id="IPR016047">
    <property type="entry name" value="M23ase_b-sheet_dom"/>
</dbReference>
<dbReference type="Pfam" id="PF24568">
    <property type="entry name" value="CC_PcsB"/>
    <property type="match status" value="1"/>
</dbReference>
<dbReference type="PANTHER" id="PTHR21666:SF289">
    <property type="entry name" value="L-ALA--D-GLU ENDOPEPTIDASE"/>
    <property type="match status" value="1"/>
</dbReference>
<name>A0A174PL96_9FIRM</name>
<dbReference type="RefSeq" id="WP_055156361.1">
    <property type="nucleotide sequence ID" value="NZ_CAXSNH010000015.1"/>
</dbReference>
<organism evidence="7 10">
    <name type="scientific">Coprococcus comes</name>
    <dbReference type="NCBI Taxonomy" id="410072"/>
    <lineage>
        <taxon>Bacteria</taxon>
        <taxon>Bacillati</taxon>
        <taxon>Bacillota</taxon>
        <taxon>Clostridia</taxon>
        <taxon>Lachnospirales</taxon>
        <taxon>Lachnospiraceae</taxon>
        <taxon>Coprococcus</taxon>
    </lineage>
</organism>
<gene>
    <name evidence="7" type="primary">spoIIQ</name>
    <name evidence="8" type="ORF">ERS852481_01348</name>
    <name evidence="7" type="ORF">ERS852574_01417</name>
</gene>
<dbReference type="CDD" id="cd12797">
    <property type="entry name" value="M23_peptidase"/>
    <property type="match status" value="1"/>
</dbReference>
<keyword evidence="2" id="KW-0175">Coiled coil</keyword>
<evidence type="ECO:0000313" key="8">
    <source>
        <dbReference type="EMBL" id="CUO09305.1"/>
    </source>
</evidence>
<evidence type="ECO:0000313" key="9">
    <source>
        <dbReference type="Proteomes" id="UP000095362"/>
    </source>
</evidence>